<dbReference type="UniPathway" id="UPA00232"/>
<dbReference type="Gene3D" id="1.10.357.10">
    <property type="entry name" value="Tetracycline Repressor, domain 2"/>
    <property type="match status" value="1"/>
</dbReference>
<comment type="similarity">
    <text evidence="3 8">Belongs to the COQ9 family.</text>
</comment>
<dbReference type="PANTHER" id="PTHR21427">
    <property type="entry name" value="UBIQUINONE BIOSYNTHESIS PROTEIN COQ9, MITOCHONDRIAL"/>
    <property type="match status" value="1"/>
</dbReference>
<reference evidence="13" key="1">
    <citation type="submission" date="2025-08" db="UniProtKB">
        <authorList>
            <consortium name="RefSeq"/>
        </authorList>
    </citation>
    <scope>IDENTIFICATION</scope>
    <source>
        <tissue evidence="13">Whole sample</tissue>
    </source>
</reference>
<evidence type="ECO:0000256" key="9">
    <source>
        <dbReference type="SAM" id="MobiDB-lite"/>
    </source>
</evidence>
<comment type="function">
    <text evidence="8">Membrane-associated protein that warps the membrane surface to access and bind aromatic isoprenes with high specificity, including ubiquinone (CoQ) isoprene intermediates and presents them directly to Coq7, therefore facilitating the Coq7-mediated hydroxylase step. Participates in the biosynthesis of coenzyme Q, also named ubiquinone, an essential lipid-soluble electron transporter for aerobic cellular respiration.</text>
</comment>
<dbReference type="RefSeq" id="XP_022292028.1">
    <property type="nucleotide sequence ID" value="XM_022436320.1"/>
</dbReference>
<evidence type="ECO:0000259" key="10">
    <source>
        <dbReference type="Pfam" id="PF08511"/>
    </source>
</evidence>
<keyword evidence="6 8" id="KW-0446">Lipid-binding</keyword>
<evidence type="ECO:0000313" key="13">
    <source>
        <dbReference type="RefSeq" id="XP_022292028.1"/>
    </source>
</evidence>
<feature type="domain" description="Ubiquinone biosynthesis protein COQ9 HTH" evidence="11">
    <location>
        <begin position="114"/>
        <end position="142"/>
    </location>
</feature>
<feature type="compositionally biased region" description="Polar residues" evidence="9">
    <location>
        <begin position="32"/>
        <end position="45"/>
    </location>
</feature>
<keyword evidence="12" id="KW-1185">Reference proteome</keyword>
<evidence type="ECO:0000256" key="8">
    <source>
        <dbReference type="RuleBase" id="RU366063"/>
    </source>
</evidence>
<dbReference type="AlphaFoldDB" id="A0A8B8AN15"/>
<dbReference type="GO" id="GO:0008289">
    <property type="term" value="F:lipid binding"/>
    <property type="evidence" value="ECO:0007669"/>
    <property type="project" value="UniProtKB-UniRule"/>
</dbReference>
<evidence type="ECO:0000256" key="7">
    <source>
        <dbReference type="ARBA" id="ARBA00023128"/>
    </source>
</evidence>
<dbReference type="GO" id="GO:0005743">
    <property type="term" value="C:mitochondrial inner membrane"/>
    <property type="evidence" value="ECO:0007669"/>
    <property type="project" value="TreeGrafter"/>
</dbReference>
<dbReference type="Pfam" id="PF08511">
    <property type="entry name" value="COQ9"/>
    <property type="match status" value="1"/>
</dbReference>
<name>A0A8B8AN15_CRAVI</name>
<dbReference type="FunFam" id="1.10.357.10:FF:000004">
    <property type="entry name" value="Ubiquinone biosynthesis protein COQ9, mitochondrial"/>
    <property type="match status" value="1"/>
</dbReference>
<evidence type="ECO:0000313" key="12">
    <source>
        <dbReference type="Proteomes" id="UP000694844"/>
    </source>
</evidence>
<organism evidence="12 13">
    <name type="scientific">Crassostrea virginica</name>
    <name type="common">Eastern oyster</name>
    <dbReference type="NCBI Taxonomy" id="6565"/>
    <lineage>
        <taxon>Eukaryota</taxon>
        <taxon>Metazoa</taxon>
        <taxon>Spiralia</taxon>
        <taxon>Lophotrochozoa</taxon>
        <taxon>Mollusca</taxon>
        <taxon>Bivalvia</taxon>
        <taxon>Autobranchia</taxon>
        <taxon>Pteriomorphia</taxon>
        <taxon>Ostreida</taxon>
        <taxon>Ostreoidea</taxon>
        <taxon>Ostreidae</taxon>
        <taxon>Crassostrea</taxon>
    </lineage>
</organism>
<sequence>MAAPCINRCGIFFRSISRTAFRRCNITAANFMCTNSGDRNPPQGTSIGGSQSPGTGNGGSTSSAHSSNGGSQSYTQSSEPQTIFSEGLDNSENINAFSEVEDEEIPEESEEEFQTKQAILKASLPFVHQYGWTKKAIVAGAESIGMPSVVHGMFPRGGVELVFYFYEECNQELSTILKEKVQELKEKDEKIKTGPFIQNAIESRLKMIIPYIDKWPQAMAIQTLPQNAVQSWTNLSRVMDDIWFYAGDRSNDFNWYTKRVSLAAVYKSTEIYMLQDSSEDYLDTWCFLENRLEDVVKAGHFARNIQESQSVLSEGAKGFCLMTRNILGMNNR</sequence>
<keyword evidence="7 8" id="KW-0496">Mitochondrion</keyword>
<gene>
    <name evidence="13" type="primary">LOC111103234</name>
</gene>
<dbReference type="GO" id="GO:0006744">
    <property type="term" value="P:ubiquinone biosynthetic process"/>
    <property type="evidence" value="ECO:0007669"/>
    <property type="project" value="UniProtKB-UniRule"/>
</dbReference>
<dbReference type="Proteomes" id="UP000694844">
    <property type="component" value="Chromosome 7"/>
</dbReference>
<keyword evidence="4 8" id="KW-0831">Ubiquinone biosynthesis</keyword>
<evidence type="ECO:0000256" key="2">
    <source>
        <dbReference type="ARBA" id="ARBA00004749"/>
    </source>
</evidence>
<dbReference type="OrthoDB" id="619536at2759"/>
<comment type="subcellular location">
    <subcellularLocation>
        <location evidence="1 8">Mitochondrion</location>
    </subcellularLocation>
</comment>
<dbReference type="GeneID" id="111103234"/>
<comment type="pathway">
    <text evidence="2 8">Cofactor biosynthesis; ubiquinone biosynthesis.</text>
</comment>
<accession>A0A8B8AN15</accession>
<evidence type="ECO:0000256" key="6">
    <source>
        <dbReference type="ARBA" id="ARBA00023121"/>
    </source>
</evidence>
<evidence type="ECO:0000256" key="4">
    <source>
        <dbReference type="ARBA" id="ARBA00022688"/>
    </source>
</evidence>
<feature type="compositionally biased region" description="Low complexity" evidence="9">
    <location>
        <begin position="48"/>
        <end position="73"/>
    </location>
</feature>
<protein>
    <recommendedName>
        <fullName evidence="8">Ubiquinone biosynthesis protein</fullName>
    </recommendedName>
</protein>
<dbReference type="NCBIfam" id="TIGR02396">
    <property type="entry name" value="diverge_rpsU"/>
    <property type="match status" value="1"/>
</dbReference>
<proteinExistence type="inferred from homology"/>
<keyword evidence="5" id="KW-0809">Transit peptide</keyword>
<dbReference type="InterPro" id="IPR012762">
    <property type="entry name" value="Ubiq_biosynth_COQ9"/>
</dbReference>
<evidence type="ECO:0000256" key="1">
    <source>
        <dbReference type="ARBA" id="ARBA00004173"/>
    </source>
</evidence>
<evidence type="ECO:0000256" key="5">
    <source>
        <dbReference type="ARBA" id="ARBA00022946"/>
    </source>
</evidence>
<evidence type="ECO:0000256" key="3">
    <source>
        <dbReference type="ARBA" id="ARBA00010766"/>
    </source>
</evidence>
<dbReference type="PANTHER" id="PTHR21427:SF19">
    <property type="entry name" value="UBIQUINONE BIOSYNTHESIS PROTEIN COQ9, MITOCHONDRIAL"/>
    <property type="match status" value="1"/>
</dbReference>
<dbReference type="InterPro" id="IPR013718">
    <property type="entry name" value="COQ9_C"/>
</dbReference>
<dbReference type="InterPro" id="IPR048674">
    <property type="entry name" value="COQ9_HTH"/>
</dbReference>
<dbReference type="Pfam" id="PF21392">
    <property type="entry name" value="COQ9_N"/>
    <property type="match status" value="1"/>
</dbReference>
<feature type="region of interest" description="Disordered" evidence="9">
    <location>
        <begin position="32"/>
        <end position="80"/>
    </location>
</feature>
<feature type="domain" description="COQ9 C-terminal" evidence="10">
    <location>
        <begin position="230"/>
        <end position="298"/>
    </location>
</feature>
<evidence type="ECO:0000259" key="11">
    <source>
        <dbReference type="Pfam" id="PF21392"/>
    </source>
</evidence>